<evidence type="ECO:0000313" key="3">
    <source>
        <dbReference type="Proteomes" id="UP000434409"/>
    </source>
</evidence>
<dbReference type="EMBL" id="VULY01000018">
    <property type="protein sequence ID" value="MSR94777.1"/>
    <property type="molecule type" value="Genomic_DNA"/>
</dbReference>
<dbReference type="PANTHER" id="PTHR28629:SF4">
    <property type="entry name" value="TRIOKINASE_FMN CYCLASE"/>
    <property type="match status" value="1"/>
</dbReference>
<proteinExistence type="predicted"/>
<dbReference type="Gene3D" id="3.40.50.10440">
    <property type="entry name" value="Dihydroxyacetone kinase, domain 1"/>
    <property type="match status" value="1"/>
</dbReference>
<sequence length="337" mass="37172">MNKIIENPDTILEDMVEGYLVLNQGRIRPICDESGQPIKGALTKVHGRNKVSIVIGGGAGNEPWCLEYVGKGMADAVVSGNVYMAPPAFSLLEAGKGIYHEKGILFVGTNHMGDLLNFELVGELLATDPKERIETECVFVNDDVVSDEKPERRRGIAGIFYAVKMAGAASEKGLDLAECKRITQKAIDRTRTMTVTTSAGVMPSNGIPMADLPDGYVEYGMGFNGEPGIRREKLPAASVMTEYMLETLMEDLKLRKEEELAVLISGLGGSSRLELLIVVQQVSKWLRHRQIPVFRIEQADIFCPQETGGFSVTVLALDEELKPYFLHPAEIDRYHRE</sequence>
<organism evidence="2 3">
    <name type="scientific">Suipraeoptans intestinalis</name>
    <dbReference type="NCBI Taxonomy" id="2606628"/>
    <lineage>
        <taxon>Bacteria</taxon>
        <taxon>Bacillati</taxon>
        <taxon>Bacillota</taxon>
        <taxon>Clostridia</taxon>
        <taxon>Lachnospirales</taxon>
        <taxon>Lachnospiraceae</taxon>
        <taxon>Suipraeoptans</taxon>
    </lineage>
</organism>
<dbReference type="RefSeq" id="WP_330582590.1">
    <property type="nucleotide sequence ID" value="NZ_VULY01000018.1"/>
</dbReference>
<gene>
    <name evidence="2" type="ORF">FYJ34_11030</name>
</gene>
<dbReference type="Proteomes" id="UP000434409">
    <property type="component" value="Unassembled WGS sequence"/>
</dbReference>
<dbReference type="SUPFAM" id="SSF82549">
    <property type="entry name" value="DAK1/DegV-like"/>
    <property type="match status" value="1"/>
</dbReference>
<dbReference type="InterPro" id="IPR004006">
    <property type="entry name" value="DhaK_dom"/>
</dbReference>
<evidence type="ECO:0000313" key="2">
    <source>
        <dbReference type="EMBL" id="MSR94777.1"/>
    </source>
</evidence>
<dbReference type="Gene3D" id="3.30.1180.20">
    <property type="entry name" value="Dihydroxyacetone kinase, domain 2"/>
    <property type="match status" value="1"/>
</dbReference>
<keyword evidence="2" id="KW-0808">Transferase</keyword>
<dbReference type="AlphaFoldDB" id="A0A6N7V3N9"/>
<dbReference type="PANTHER" id="PTHR28629">
    <property type="entry name" value="TRIOKINASE/FMN CYCLASE"/>
    <property type="match status" value="1"/>
</dbReference>
<name>A0A6N7V3N9_9FIRM</name>
<dbReference type="GO" id="GO:0019563">
    <property type="term" value="P:glycerol catabolic process"/>
    <property type="evidence" value="ECO:0007669"/>
    <property type="project" value="TreeGrafter"/>
</dbReference>
<reference evidence="2 3" key="1">
    <citation type="submission" date="2019-08" db="EMBL/GenBank/DDBJ databases">
        <title>In-depth cultivation of the pig gut microbiome towards novel bacterial diversity and tailored functional studies.</title>
        <authorList>
            <person name="Wylensek D."/>
            <person name="Hitch T.C.A."/>
            <person name="Clavel T."/>
        </authorList>
    </citation>
    <scope>NUCLEOTIDE SEQUENCE [LARGE SCALE GENOMIC DNA]</scope>
    <source>
        <strain evidence="2 3">68-1-5</strain>
    </source>
</reference>
<dbReference type="GO" id="GO:0005829">
    <property type="term" value="C:cytosol"/>
    <property type="evidence" value="ECO:0007669"/>
    <property type="project" value="TreeGrafter"/>
</dbReference>
<comment type="caution">
    <text evidence="2">The sequence shown here is derived from an EMBL/GenBank/DDBJ whole genome shotgun (WGS) entry which is preliminary data.</text>
</comment>
<feature type="domain" description="DhaK" evidence="1">
    <location>
        <begin position="7"/>
        <end position="334"/>
    </location>
</feature>
<dbReference type="Pfam" id="PF02733">
    <property type="entry name" value="Dak1"/>
    <property type="match status" value="1"/>
</dbReference>
<keyword evidence="2" id="KW-0418">Kinase</keyword>
<dbReference type="InterPro" id="IPR050861">
    <property type="entry name" value="Dihydroxyacetone_Kinase"/>
</dbReference>
<dbReference type="GO" id="GO:0004371">
    <property type="term" value="F:glycerone kinase activity"/>
    <property type="evidence" value="ECO:0007669"/>
    <property type="project" value="InterPro"/>
</dbReference>
<dbReference type="PROSITE" id="PS51481">
    <property type="entry name" value="DHAK"/>
    <property type="match status" value="1"/>
</dbReference>
<accession>A0A6N7V3N9</accession>
<evidence type="ECO:0000259" key="1">
    <source>
        <dbReference type="PROSITE" id="PS51481"/>
    </source>
</evidence>
<keyword evidence="3" id="KW-1185">Reference proteome</keyword>
<protein>
    <submittedName>
        <fullName evidence="2">Dihydroxyacetone kinase subunit DhaK</fullName>
    </submittedName>
</protein>